<feature type="signal peptide" evidence="1">
    <location>
        <begin position="1"/>
        <end position="24"/>
    </location>
</feature>
<evidence type="ECO:0000256" key="1">
    <source>
        <dbReference type="SAM" id="SignalP"/>
    </source>
</evidence>
<evidence type="ECO:0000313" key="3">
    <source>
        <dbReference type="EMBL" id="GGK50511.1"/>
    </source>
</evidence>
<feature type="domain" description="DUF4189" evidence="2">
    <location>
        <begin position="39"/>
        <end position="115"/>
    </location>
</feature>
<proteinExistence type="predicted"/>
<dbReference type="AlphaFoldDB" id="A0A917QH69"/>
<organism evidence="3 4">
    <name type="scientific">Nocardia camponoti</name>
    <dbReference type="NCBI Taxonomy" id="1616106"/>
    <lineage>
        <taxon>Bacteria</taxon>
        <taxon>Bacillati</taxon>
        <taxon>Actinomycetota</taxon>
        <taxon>Actinomycetes</taxon>
        <taxon>Mycobacteriales</taxon>
        <taxon>Nocardiaceae</taxon>
        <taxon>Nocardia</taxon>
    </lineage>
</organism>
<keyword evidence="1" id="KW-0732">Signal</keyword>
<accession>A0A917QH69</accession>
<sequence length="142" mass="14918">MRKFGAGLAAVLAVSLGVPGVAGAEPDEEGHYYGVIMHAFKRGGDSVVTAINYPSFEAARAGADEKCAEEGVPQCVQVAAFRDECGAVASVVGYRSHGGSGATIEEAEADARERLIGLIGHRYEHRIEILKSICTPSDPEQD</sequence>
<reference evidence="3" key="1">
    <citation type="journal article" date="2014" name="Int. J. Syst. Evol. Microbiol.">
        <title>Complete genome sequence of Corynebacterium casei LMG S-19264T (=DSM 44701T), isolated from a smear-ripened cheese.</title>
        <authorList>
            <consortium name="US DOE Joint Genome Institute (JGI-PGF)"/>
            <person name="Walter F."/>
            <person name="Albersmeier A."/>
            <person name="Kalinowski J."/>
            <person name="Ruckert C."/>
        </authorList>
    </citation>
    <scope>NUCLEOTIDE SEQUENCE</scope>
    <source>
        <strain evidence="3">CGMCC 4.7278</strain>
    </source>
</reference>
<dbReference type="InterPro" id="IPR025240">
    <property type="entry name" value="DUF4189"/>
</dbReference>
<dbReference type="Proteomes" id="UP000612956">
    <property type="component" value="Unassembled WGS sequence"/>
</dbReference>
<dbReference type="Pfam" id="PF13827">
    <property type="entry name" value="DUF4189"/>
    <property type="match status" value="1"/>
</dbReference>
<dbReference type="EMBL" id="BMMW01000002">
    <property type="protein sequence ID" value="GGK50511.1"/>
    <property type="molecule type" value="Genomic_DNA"/>
</dbReference>
<feature type="chain" id="PRO_5036766217" description="DUF4189 domain-containing protein" evidence="1">
    <location>
        <begin position="25"/>
        <end position="142"/>
    </location>
</feature>
<gene>
    <name evidence="3" type="ORF">GCM10011591_22560</name>
</gene>
<keyword evidence="4" id="KW-1185">Reference proteome</keyword>
<reference evidence="3" key="2">
    <citation type="submission" date="2020-09" db="EMBL/GenBank/DDBJ databases">
        <authorList>
            <person name="Sun Q."/>
            <person name="Zhou Y."/>
        </authorList>
    </citation>
    <scope>NUCLEOTIDE SEQUENCE</scope>
    <source>
        <strain evidence="3">CGMCC 4.7278</strain>
    </source>
</reference>
<protein>
    <recommendedName>
        <fullName evidence="2">DUF4189 domain-containing protein</fullName>
    </recommendedName>
</protein>
<comment type="caution">
    <text evidence="3">The sequence shown here is derived from an EMBL/GenBank/DDBJ whole genome shotgun (WGS) entry which is preliminary data.</text>
</comment>
<name>A0A917QH69_9NOCA</name>
<evidence type="ECO:0000313" key="4">
    <source>
        <dbReference type="Proteomes" id="UP000612956"/>
    </source>
</evidence>
<dbReference type="RefSeq" id="WP_188828855.1">
    <property type="nucleotide sequence ID" value="NZ_BMMW01000002.1"/>
</dbReference>
<evidence type="ECO:0000259" key="2">
    <source>
        <dbReference type="Pfam" id="PF13827"/>
    </source>
</evidence>